<evidence type="ECO:0000259" key="5">
    <source>
        <dbReference type="PROSITE" id="PS01124"/>
    </source>
</evidence>
<evidence type="ECO:0000256" key="1">
    <source>
        <dbReference type="ARBA" id="ARBA00023015"/>
    </source>
</evidence>
<evidence type="ECO:0000313" key="7">
    <source>
        <dbReference type="Proteomes" id="UP000253779"/>
    </source>
</evidence>
<dbReference type="Proteomes" id="UP000253779">
    <property type="component" value="Chromosome"/>
</dbReference>
<accession>A0AAD0Q132</accession>
<dbReference type="Pfam" id="PF14525">
    <property type="entry name" value="AraC_binding_2"/>
    <property type="match status" value="1"/>
</dbReference>
<dbReference type="Gene3D" id="1.10.10.60">
    <property type="entry name" value="Homeodomain-like"/>
    <property type="match status" value="1"/>
</dbReference>
<keyword evidence="3" id="KW-0804">Transcription</keyword>
<protein>
    <submittedName>
        <fullName evidence="6">Helix-turn-helix domain-containing protein</fullName>
    </submittedName>
</protein>
<dbReference type="InterPro" id="IPR009057">
    <property type="entry name" value="Homeodomain-like_sf"/>
</dbReference>
<feature type="region of interest" description="Disordered" evidence="4">
    <location>
        <begin position="329"/>
        <end position="351"/>
    </location>
</feature>
<dbReference type="PROSITE" id="PS00041">
    <property type="entry name" value="HTH_ARAC_FAMILY_1"/>
    <property type="match status" value="1"/>
</dbReference>
<dbReference type="GO" id="GO:0003700">
    <property type="term" value="F:DNA-binding transcription factor activity"/>
    <property type="evidence" value="ECO:0007669"/>
    <property type="project" value="InterPro"/>
</dbReference>
<dbReference type="SUPFAM" id="SSF46689">
    <property type="entry name" value="Homeodomain-like"/>
    <property type="match status" value="1"/>
</dbReference>
<dbReference type="InterPro" id="IPR018062">
    <property type="entry name" value="HTH_AraC-typ_CS"/>
</dbReference>
<organism evidence="6 7">
    <name type="scientific">Streptomyces cavourensis</name>
    <dbReference type="NCBI Taxonomy" id="67258"/>
    <lineage>
        <taxon>Bacteria</taxon>
        <taxon>Bacillati</taxon>
        <taxon>Actinomycetota</taxon>
        <taxon>Actinomycetes</taxon>
        <taxon>Kitasatosporales</taxon>
        <taxon>Streptomycetaceae</taxon>
        <taxon>Streptomyces</taxon>
    </lineage>
</organism>
<dbReference type="Pfam" id="PF12833">
    <property type="entry name" value="HTH_18"/>
    <property type="match status" value="1"/>
</dbReference>
<reference evidence="6 7" key="1">
    <citation type="submission" date="2018-07" db="EMBL/GenBank/DDBJ databases">
        <title>Complete genome sequence of soil actinomycete Streptomyces cavourensis tj430.</title>
        <authorList>
            <person name="Wang P."/>
            <person name="Huang Y."/>
        </authorList>
    </citation>
    <scope>NUCLEOTIDE SEQUENCE [LARGE SCALE GENOMIC DNA]</scope>
    <source>
        <strain evidence="6 7">TJ430</strain>
    </source>
</reference>
<name>A0AAD0Q132_9ACTN</name>
<evidence type="ECO:0000256" key="2">
    <source>
        <dbReference type="ARBA" id="ARBA00023125"/>
    </source>
</evidence>
<feature type="compositionally biased region" description="Low complexity" evidence="4">
    <location>
        <begin position="335"/>
        <end position="345"/>
    </location>
</feature>
<keyword evidence="2" id="KW-0238">DNA-binding</keyword>
<dbReference type="InterPro" id="IPR018060">
    <property type="entry name" value="HTH_AraC"/>
</dbReference>
<dbReference type="PANTHER" id="PTHR46796:SF6">
    <property type="entry name" value="ARAC SUBFAMILY"/>
    <property type="match status" value="1"/>
</dbReference>
<dbReference type="AlphaFoldDB" id="A0AAD0Q132"/>
<sequence>MLPETVLRTDDVAPDIRFDVWRDAMAATMSPMDVSSQHSSDFWGETRLLALEDVLLWPVAMQASRYRRTPKLIRQGDPELYHITLVLPGSGRLRVDHNDRRHMSLVNDLYILNSSYPCDVEVEENELAVGIGVEIPRSHFPLATERAIGRVLGQRIPGQEGFGAVLAHFLSHLVARNSAHQPSDVPRLKQILLDLVTGLVARELDAETALGKETRQRNKFLLIRSYINRHYHDPGLSPRTVAAAHFISPRQLHRLFETEGITAAAYIRGRRLAEARRRLADPAQYATSIQSIARRCGYTSAAHFSRSFSAAYGMAPREYRELEHRQRLDTELRTLTRPPTTGRDPIPAIPA</sequence>
<proteinExistence type="predicted"/>
<dbReference type="PANTHER" id="PTHR46796">
    <property type="entry name" value="HTH-TYPE TRANSCRIPTIONAL ACTIVATOR RHAS-RELATED"/>
    <property type="match status" value="1"/>
</dbReference>
<keyword evidence="1" id="KW-0805">Transcription regulation</keyword>
<dbReference type="GO" id="GO:0043565">
    <property type="term" value="F:sequence-specific DNA binding"/>
    <property type="evidence" value="ECO:0007669"/>
    <property type="project" value="InterPro"/>
</dbReference>
<dbReference type="InterPro" id="IPR020449">
    <property type="entry name" value="Tscrpt_reg_AraC-type_HTH"/>
</dbReference>
<evidence type="ECO:0000313" key="6">
    <source>
        <dbReference type="EMBL" id="AXI70017.1"/>
    </source>
</evidence>
<dbReference type="SMART" id="SM00342">
    <property type="entry name" value="HTH_ARAC"/>
    <property type="match status" value="1"/>
</dbReference>
<dbReference type="InterPro" id="IPR050204">
    <property type="entry name" value="AraC_XylS_family_regulators"/>
</dbReference>
<dbReference type="InterPro" id="IPR035418">
    <property type="entry name" value="AraC-bd_2"/>
</dbReference>
<gene>
    <name evidence="6" type="ORF">DTW94_01005</name>
</gene>
<dbReference type="PROSITE" id="PS01124">
    <property type="entry name" value="HTH_ARAC_FAMILY_2"/>
    <property type="match status" value="1"/>
</dbReference>
<dbReference type="EMBL" id="CP030930">
    <property type="protein sequence ID" value="AXI70017.1"/>
    <property type="molecule type" value="Genomic_DNA"/>
</dbReference>
<dbReference type="PRINTS" id="PR00032">
    <property type="entry name" value="HTHARAC"/>
</dbReference>
<evidence type="ECO:0000256" key="3">
    <source>
        <dbReference type="ARBA" id="ARBA00023163"/>
    </source>
</evidence>
<feature type="domain" description="HTH araC/xylS-type" evidence="5">
    <location>
        <begin position="221"/>
        <end position="322"/>
    </location>
</feature>
<evidence type="ECO:0000256" key="4">
    <source>
        <dbReference type="SAM" id="MobiDB-lite"/>
    </source>
</evidence>